<sequence length="225" mass="23459">MSTVEPLGLDEGLTVSVHTEDGAVQLEGAPGPWLAQSAEVWEGVGRQIEVSGIRATPELAELRVADELHVSEATEIAEPMLSGSGMRLAVSSGLLQFGEGADGAAARDLLASLDDDTVARVQSSWAGEGVIHIRTGARDDLLPIARAVGELPEASVFDTIGLFSGSSAGAEEPLDGGVDWGGAAGARRSPCTRRRRSCSSAPRPAWPSPRPPRSSRCRWPATGSR</sequence>
<evidence type="ECO:0000256" key="1">
    <source>
        <dbReference type="SAM" id="MobiDB-lite"/>
    </source>
</evidence>
<evidence type="ECO:0000313" key="3">
    <source>
        <dbReference type="Proteomes" id="UP000608530"/>
    </source>
</evidence>
<dbReference type="Proteomes" id="UP000608530">
    <property type="component" value="Unassembled WGS sequence"/>
</dbReference>
<organism evidence="2 3">
    <name type="scientific">Leucobacter chromiisoli</name>
    <dbReference type="NCBI Taxonomy" id="2796471"/>
    <lineage>
        <taxon>Bacteria</taxon>
        <taxon>Bacillati</taxon>
        <taxon>Actinomycetota</taxon>
        <taxon>Actinomycetes</taxon>
        <taxon>Micrococcales</taxon>
        <taxon>Microbacteriaceae</taxon>
        <taxon>Leucobacter</taxon>
    </lineage>
</organism>
<proteinExistence type="predicted"/>
<comment type="caution">
    <text evidence="2">The sequence shown here is derived from an EMBL/GenBank/DDBJ whole genome shotgun (WGS) entry which is preliminary data.</text>
</comment>
<accession>A0A934Q6A9</accession>
<dbReference type="RefSeq" id="WP_200114605.1">
    <property type="nucleotide sequence ID" value="NZ_JAEHOH010000006.1"/>
</dbReference>
<protein>
    <submittedName>
        <fullName evidence="2">Uncharacterized protein</fullName>
    </submittedName>
</protein>
<reference evidence="2" key="1">
    <citation type="submission" date="2020-12" db="EMBL/GenBank/DDBJ databases">
        <title>Leucobacter sp. CAS1, isolated from Chromium sludge.</title>
        <authorList>
            <person name="Xu Z."/>
        </authorList>
    </citation>
    <scope>NUCLEOTIDE SEQUENCE</scope>
    <source>
        <strain evidence="2">CSA1</strain>
    </source>
</reference>
<evidence type="ECO:0000313" key="2">
    <source>
        <dbReference type="EMBL" id="MBK0418466.1"/>
    </source>
</evidence>
<dbReference type="EMBL" id="JAEHOH010000006">
    <property type="protein sequence ID" value="MBK0418466.1"/>
    <property type="molecule type" value="Genomic_DNA"/>
</dbReference>
<keyword evidence="3" id="KW-1185">Reference proteome</keyword>
<name>A0A934Q6A9_9MICO</name>
<dbReference type="AlphaFoldDB" id="A0A934Q6A9"/>
<feature type="region of interest" description="Disordered" evidence="1">
    <location>
        <begin position="173"/>
        <end position="225"/>
    </location>
</feature>
<gene>
    <name evidence="2" type="ORF">JD276_05385</name>
</gene>